<keyword evidence="6" id="KW-1185">Reference proteome</keyword>
<evidence type="ECO:0000313" key="6">
    <source>
        <dbReference type="Proteomes" id="UP000199337"/>
    </source>
</evidence>
<dbReference type="PANTHER" id="PTHR43122:SF1">
    <property type="entry name" value="IRON-SULFUR-BINDING PROTEIN"/>
    <property type="match status" value="1"/>
</dbReference>
<gene>
    <name evidence="5" type="ORF">SAMN05660649_04227</name>
</gene>
<dbReference type="PROSITE" id="PS51379">
    <property type="entry name" value="4FE4S_FER_2"/>
    <property type="match status" value="2"/>
</dbReference>
<dbReference type="OrthoDB" id="9804603at2"/>
<dbReference type="PROSITE" id="PS00198">
    <property type="entry name" value="4FE4S_FER_1"/>
    <property type="match status" value="1"/>
</dbReference>
<evidence type="ECO:0000259" key="4">
    <source>
        <dbReference type="PROSITE" id="PS51379"/>
    </source>
</evidence>
<dbReference type="EMBL" id="FOOX01000019">
    <property type="protein sequence ID" value="SFH19210.1"/>
    <property type="molecule type" value="Genomic_DNA"/>
</dbReference>
<accession>A0A1I2Y0E2</accession>
<name>A0A1I2Y0E2_9FIRM</name>
<evidence type="ECO:0000256" key="2">
    <source>
        <dbReference type="ARBA" id="ARBA00023004"/>
    </source>
</evidence>
<protein>
    <submittedName>
        <fullName evidence="5">2-oxoglutarate ferredoxin oxidoreductase subunit delta</fullName>
    </submittedName>
</protein>
<keyword evidence="3" id="KW-0411">Iron-sulfur</keyword>
<dbReference type="AlphaFoldDB" id="A0A1I2Y0E2"/>
<dbReference type="Proteomes" id="UP000199337">
    <property type="component" value="Unassembled WGS sequence"/>
</dbReference>
<organism evidence="5 6">
    <name type="scientific">Desulfotruncus arcticus DSM 17038</name>
    <dbReference type="NCBI Taxonomy" id="1121424"/>
    <lineage>
        <taxon>Bacteria</taxon>
        <taxon>Bacillati</taxon>
        <taxon>Bacillota</taxon>
        <taxon>Clostridia</taxon>
        <taxon>Eubacteriales</taxon>
        <taxon>Desulfallaceae</taxon>
        <taxon>Desulfotruncus</taxon>
    </lineage>
</organism>
<dbReference type="SUPFAM" id="SSF54862">
    <property type="entry name" value="4Fe-4S ferredoxins"/>
    <property type="match status" value="1"/>
</dbReference>
<evidence type="ECO:0000256" key="1">
    <source>
        <dbReference type="ARBA" id="ARBA00022723"/>
    </source>
</evidence>
<dbReference type="InterPro" id="IPR017900">
    <property type="entry name" value="4Fe4S_Fe_S_CS"/>
</dbReference>
<dbReference type="RefSeq" id="WP_092474078.1">
    <property type="nucleotide sequence ID" value="NZ_FOOX01000019.1"/>
</dbReference>
<keyword evidence="1" id="KW-0479">Metal-binding</keyword>
<proteinExistence type="predicted"/>
<dbReference type="GO" id="GO:0051536">
    <property type="term" value="F:iron-sulfur cluster binding"/>
    <property type="evidence" value="ECO:0007669"/>
    <property type="project" value="UniProtKB-KW"/>
</dbReference>
<reference evidence="6" key="1">
    <citation type="submission" date="2016-10" db="EMBL/GenBank/DDBJ databases">
        <authorList>
            <person name="Varghese N."/>
            <person name="Submissions S."/>
        </authorList>
    </citation>
    <scope>NUCLEOTIDE SEQUENCE [LARGE SCALE GENOMIC DNA]</scope>
    <source>
        <strain evidence="6">DSM 17038</strain>
    </source>
</reference>
<feature type="domain" description="4Fe-4S ferredoxin-type" evidence="4">
    <location>
        <begin position="42"/>
        <end position="71"/>
    </location>
</feature>
<dbReference type="Gene3D" id="3.30.70.20">
    <property type="match status" value="1"/>
</dbReference>
<evidence type="ECO:0000256" key="3">
    <source>
        <dbReference type="ARBA" id="ARBA00023014"/>
    </source>
</evidence>
<feature type="domain" description="4Fe-4S ferredoxin-type" evidence="4">
    <location>
        <begin position="11"/>
        <end position="40"/>
    </location>
</feature>
<dbReference type="STRING" id="341036.SAMN05660649_04227"/>
<sequence length="97" mass="10480">MAKPASNFDDNRIHVKRQWCKGCGICTTLCENRVLLIDNRGKAVVVNPNACTGCGRCETHCPDLAISVDQPNKNNKIPVYACQAAKQSPGHGESARA</sequence>
<dbReference type="PANTHER" id="PTHR43122">
    <property type="entry name" value="FERREDOXIN SUBUNIT OF PYRUVATE:FLAVODOXIN OXIDOREDUCTASE-RELATED"/>
    <property type="match status" value="1"/>
</dbReference>
<evidence type="ECO:0000313" key="5">
    <source>
        <dbReference type="EMBL" id="SFH19210.1"/>
    </source>
</evidence>
<dbReference type="Pfam" id="PF12838">
    <property type="entry name" value="Fer4_7"/>
    <property type="match status" value="1"/>
</dbReference>
<dbReference type="InterPro" id="IPR017896">
    <property type="entry name" value="4Fe4S_Fe-S-bd"/>
</dbReference>
<keyword evidence="2" id="KW-0408">Iron</keyword>
<dbReference type="GO" id="GO:0046872">
    <property type="term" value="F:metal ion binding"/>
    <property type="evidence" value="ECO:0007669"/>
    <property type="project" value="UniProtKB-KW"/>
</dbReference>